<dbReference type="InterPro" id="IPR016181">
    <property type="entry name" value="Acyl_CoA_acyltransferase"/>
</dbReference>
<evidence type="ECO:0000256" key="2">
    <source>
        <dbReference type="ARBA" id="ARBA00010543"/>
    </source>
</evidence>
<evidence type="ECO:0000256" key="9">
    <source>
        <dbReference type="PIRNR" id="PIRNR038084"/>
    </source>
</evidence>
<evidence type="ECO:0000256" key="3">
    <source>
        <dbReference type="ARBA" id="ARBA00013184"/>
    </source>
</evidence>
<dbReference type="AlphaFoldDB" id="A0A177VHN6"/>
<comment type="catalytic activity">
    <reaction evidence="8 9">
        <text>L-lysyl-[protein] + acetyl-CoA = N(6)-acetyl-L-lysyl-[protein] + CoA + H(+)</text>
        <dbReference type="Rhea" id="RHEA:45948"/>
        <dbReference type="Rhea" id="RHEA-COMP:9752"/>
        <dbReference type="Rhea" id="RHEA-COMP:10731"/>
        <dbReference type="ChEBI" id="CHEBI:15378"/>
        <dbReference type="ChEBI" id="CHEBI:29969"/>
        <dbReference type="ChEBI" id="CHEBI:57287"/>
        <dbReference type="ChEBI" id="CHEBI:57288"/>
        <dbReference type="ChEBI" id="CHEBI:61930"/>
        <dbReference type="EC" id="2.3.1.48"/>
    </reaction>
</comment>
<feature type="compositionally biased region" description="Acidic residues" evidence="10">
    <location>
        <begin position="457"/>
        <end position="468"/>
    </location>
</feature>
<comment type="caution">
    <text evidence="12">The sequence shown here is derived from an EMBL/GenBank/DDBJ whole genome shotgun (WGS) entry which is preliminary data.</text>
</comment>
<keyword evidence="5 9" id="KW-0808">Transferase</keyword>
<reference evidence="12" key="1">
    <citation type="submission" date="2016-04" db="EMBL/GenBank/DDBJ databases">
        <authorList>
            <person name="Nguyen H.D."/>
            <person name="Kesanakurti P."/>
            <person name="Cullis J."/>
            <person name="Levesque C.A."/>
            <person name="Hambleton S."/>
        </authorList>
    </citation>
    <scope>NUCLEOTIDE SEQUENCE</scope>
    <source>
        <strain evidence="12">DAOMC 238032</strain>
    </source>
</reference>
<accession>A0A177VHN6</accession>
<dbReference type="GO" id="GO:0005634">
    <property type="term" value="C:nucleus"/>
    <property type="evidence" value="ECO:0007669"/>
    <property type="project" value="UniProtKB-SubCell"/>
</dbReference>
<keyword evidence="6 9" id="KW-0539">Nucleus</keyword>
<evidence type="ECO:0000256" key="4">
    <source>
        <dbReference type="ARBA" id="ARBA00021268"/>
    </source>
</evidence>
<dbReference type="SUPFAM" id="SSF55729">
    <property type="entry name" value="Acyl-CoA N-acyltransferases (Nat)"/>
    <property type="match status" value="1"/>
</dbReference>
<evidence type="ECO:0000256" key="7">
    <source>
        <dbReference type="ARBA" id="ARBA00023315"/>
    </source>
</evidence>
<dbReference type="Gene3D" id="3.40.630.30">
    <property type="match status" value="1"/>
</dbReference>
<keyword evidence="9" id="KW-0963">Cytoplasm</keyword>
<keyword evidence="7 9" id="KW-0012">Acyltransferase</keyword>
<comment type="subcellular location">
    <subcellularLocation>
        <location evidence="9">Cytoplasm</location>
    </subcellularLocation>
    <subcellularLocation>
        <location evidence="1 9">Nucleus</location>
    </subcellularLocation>
</comment>
<dbReference type="PANTHER" id="PTHR12046">
    <property type="entry name" value="HISTONE ACETYLTRANSFERASE TYPE B CATALYTIC SUBUNIT"/>
    <property type="match status" value="1"/>
</dbReference>
<comment type="function">
    <text evidence="9">Catalytic component of the histone acetylase B (HAT-B) complex. Has intrinsic substrate specificity that modifies lysine in recognition sequence GXGKXG. Involved in DNA double-strand break repair.</text>
</comment>
<evidence type="ECO:0000313" key="13">
    <source>
        <dbReference type="Proteomes" id="UP000077671"/>
    </source>
</evidence>
<evidence type="ECO:0000256" key="5">
    <source>
        <dbReference type="ARBA" id="ARBA00022679"/>
    </source>
</evidence>
<sequence length="480" mass="54384">MATASWSSSTNAATELKLIGAPPPADEVFHPEFTYPIFGEAETVFGYTGLRIQLGFASGSLRTGLKVSYKAKNESTTAEVDDVDGSLRPLLPPDVMEYDELLAAVERDEHEWTPIGTKTHEYRRSKQTEKGKAKASQFGRAGTEAALAAGRGNSNGAGHDQDERVFEIYRATWDTPGFREYHRRMQIFVLFNIESATYIHEDDDNWEFYVIYQRTAAPASDGENGTDKYRYHFAGYTALYRFWCYPEIFRIRLAQFVILPPYQQQGHGPALFSHVTDQMQARQEVCELTVEDPSEAFDRLRDNADLRRLLAPGGFEEEALKEGKLASPLDVKWSEQERRKYKIAGRQWSRLIEMFQLRHLDKQDRAAVRRYRLQVKNRLYKFNRDVLVQMEKPERVEALQKTFASLLSEEYADILGIDVSDVVREDAFGGSGGSNGFGRAGGSSASRSSLGRHAAIAEEEEDEEAEDIDTARPRKTARLV</sequence>
<evidence type="ECO:0000256" key="1">
    <source>
        <dbReference type="ARBA" id="ARBA00004123"/>
    </source>
</evidence>
<dbReference type="EC" id="2.3.1.48" evidence="3 9"/>
<dbReference type="Proteomes" id="UP000077671">
    <property type="component" value="Unassembled WGS sequence"/>
</dbReference>
<dbReference type="Gene3D" id="1.10.10.390">
    <property type="match status" value="1"/>
</dbReference>
<feature type="domain" description="Histone acetyl transferase HAT1 N-terminal" evidence="11">
    <location>
        <begin position="6"/>
        <end position="194"/>
    </location>
</feature>
<dbReference type="InterPro" id="IPR013523">
    <property type="entry name" value="Hist_AcTrfase_HAT1_C"/>
</dbReference>
<dbReference type="PIRSF" id="PIRSF038084">
    <property type="entry name" value="HAT-B_cat"/>
    <property type="match status" value="1"/>
</dbReference>
<evidence type="ECO:0000259" key="11">
    <source>
        <dbReference type="Pfam" id="PF10394"/>
    </source>
</evidence>
<dbReference type="GO" id="GO:0042393">
    <property type="term" value="F:histone binding"/>
    <property type="evidence" value="ECO:0007669"/>
    <property type="project" value="InterPro"/>
</dbReference>
<reference evidence="12" key="2">
    <citation type="journal article" date="2019" name="IMA Fungus">
        <title>Genome sequencing and comparison of five Tilletia species to identify candidate genes for the detection of regulated species infecting wheat.</title>
        <authorList>
            <person name="Nguyen H.D.T."/>
            <person name="Sultana T."/>
            <person name="Kesanakurti P."/>
            <person name="Hambleton S."/>
        </authorList>
    </citation>
    <scope>NUCLEOTIDE SEQUENCE</scope>
    <source>
        <strain evidence="12">DAOMC 238032</strain>
    </source>
</reference>
<dbReference type="GO" id="GO:0005737">
    <property type="term" value="C:cytoplasm"/>
    <property type="evidence" value="ECO:0007669"/>
    <property type="project" value="UniProtKB-SubCell"/>
</dbReference>
<feature type="compositionally biased region" description="Low complexity" evidence="10">
    <location>
        <begin position="442"/>
        <end position="454"/>
    </location>
</feature>
<organism evidence="12 13">
    <name type="scientific">Tilletia caries</name>
    <name type="common">wheat bunt fungus</name>
    <dbReference type="NCBI Taxonomy" id="13290"/>
    <lineage>
        <taxon>Eukaryota</taxon>
        <taxon>Fungi</taxon>
        <taxon>Dikarya</taxon>
        <taxon>Basidiomycota</taxon>
        <taxon>Ustilaginomycotina</taxon>
        <taxon>Exobasidiomycetes</taxon>
        <taxon>Tilletiales</taxon>
        <taxon>Tilletiaceae</taxon>
        <taxon>Tilletia</taxon>
    </lineage>
</organism>
<evidence type="ECO:0000313" key="12">
    <source>
        <dbReference type="EMBL" id="KAE8261052.1"/>
    </source>
</evidence>
<dbReference type="InterPro" id="IPR019467">
    <property type="entry name" value="Hat1_N"/>
</dbReference>
<comment type="similarity">
    <text evidence="2 9">Belongs to the HAT1 family.</text>
</comment>
<protein>
    <recommendedName>
        <fullName evidence="4 9">Histone acetyltransferase type B catalytic subunit</fullName>
        <ecNumber evidence="3 9">2.3.1.48</ecNumber>
    </recommendedName>
</protein>
<comment type="subunit">
    <text evidence="9">Component of the HAT-B complex composed of at least HAT1 and HAT2. The HAT-B complex binds to histone H4 tail.</text>
</comment>
<dbReference type="Pfam" id="PF21184">
    <property type="entry name" value="HAT1_C_fung"/>
    <property type="match status" value="1"/>
</dbReference>
<dbReference type="GO" id="GO:0031509">
    <property type="term" value="P:subtelomeric heterochromatin formation"/>
    <property type="evidence" value="ECO:0007669"/>
    <property type="project" value="InterPro"/>
</dbReference>
<feature type="region of interest" description="Disordered" evidence="10">
    <location>
        <begin position="433"/>
        <end position="480"/>
    </location>
</feature>
<evidence type="ECO:0000256" key="8">
    <source>
        <dbReference type="ARBA" id="ARBA00048017"/>
    </source>
</evidence>
<dbReference type="InterPro" id="IPR017380">
    <property type="entry name" value="Hist_AcTrfase_B-typ_cat-su"/>
</dbReference>
<evidence type="ECO:0000256" key="10">
    <source>
        <dbReference type="SAM" id="MobiDB-lite"/>
    </source>
</evidence>
<proteinExistence type="inferred from homology"/>
<dbReference type="Gene3D" id="3.90.360.10">
    <property type="entry name" value="Histone acetyl transferase 1 (HAT1), N-terminal domain"/>
    <property type="match status" value="1"/>
</dbReference>
<name>A0A177VHN6_9BASI</name>
<dbReference type="EMBL" id="LWDD02000422">
    <property type="protein sequence ID" value="KAE8261052.1"/>
    <property type="molecule type" value="Genomic_DNA"/>
</dbReference>
<evidence type="ECO:0000256" key="6">
    <source>
        <dbReference type="ARBA" id="ARBA00023242"/>
    </source>
</evidence>
<dbReference type="GO" id="GO:0004402">
    <property type="term" value="F:histone acetyltransferase activity"/>
    <property type="evidence" value="ECO:0007669"/>
    <property type="project" value="UniProtKB-UniRule"/>
</dbReference>
<dbReference type="GO" id="GO:0000781">
    <property type="term" value="C:chromosome, telomeric region"/>
    <property type="evidence" value="ECO:0007669"/>
    <property type="project" value="GOC"/>
</dbReference>
<dbReference type="Pfam" id="PF10394">
    <property type="entry name" value="Hat1_N"/>
    <property type="match status" value="1"/>
</dbReference>
<gene>
    <name evidence="12" type="ORF">A4X03_0g3582</name>
</gene>
<dbReference type="InterPro" id="IPR037113">
    <property type="entry name" value="Hat1_N_sf"/>
</dbReference>